<dbReference type="PIRSF" id="PIRSF005962">
    <property type="entry name" value="Pept_M20D_amidohydro"/>
    <property type="match status" value="1"/>
</dbReference>
<dbReference type="InterPro" id="IPR017439">
    <property type="entry name" value="Amidohydrolase"/>
</dbReference>
<protein>
    <submittedName>
        <fullName evidence="2">Peptidase M20</fullName>
    </submittedName>
</protein>
<organism evidence="2 3">
    <name type="scientific">Brevibacillus reuszeri</name>
    <dbReference type="NCBI Taxonomy" id="54915"/>
    <lineage>
        <taxon>Bacteria</taxon>
        <taxon>Bacillati</taxon>
        <taxon>Bacillota</taxon>
        <taxon>Bacilli</taxon>
        <taxon>Bacillales</taxon>
        <taxon>Paenibacillaceae</taxon>
        <taxon>Brevibacillus</taxon>
    </lineage>
</organism>
<comment type="caution">
    <text evidence="2">The sequence shown here is derived from an EMBL/GenBank/DDBJ whole genome shotgun (WGS) entry which is preliminary data.</text>
</comment>
<sequence>MTRMNATVKGKADESYIKELRREFHRNPELSGQEQRTSQRVIEELKKLSIHEIRPNMAGYGVLAVIGQKKDGPTVALRADMDALPIFEQSGVPFASQNEGVMHACGHDAHTAMLLGAAKILKSTEQELPGRVLLVFQPAEENSPVGGAKPLIEAGAFLDPKPDAIFGLHVWPSLPAGQVGVREGNFMGASDRFRVRIIGKGGHASMPHETIDAAIVAVQVAQVLQTIVSRNVNPLDAGVITLGKIQAGTGHNVIASEALLEGTVRTFAPKTREMIKERFYSIVQSVVESMGATVEIDYQLGYPVLSNTPEMVDIVREASTAMLGERALPQVEPAMVAEDFAVYLQHFPGAFFWLGCGFEDTSLNAPLHHPRFMLDEGMLTTGSEMLAETALRFLRSR</sequence>
<dbReference type="Pfam" id="PF07687">
    <property type="entry name" value="M20_dimer"/>
    <property type="match status" value="1"/>
</dbReference>
<dbReference type="Gene3D" id="3.40.630.10">
    <property type="entry name" value="Zn peptidases"/>
    <property type="match status" value="1"/>
</dbReference>
<dbReference type="EMBL" id="BJON01000033">
    <property type="protein sequence ID" value="GED72714.1"/>
    <property type="molecule type" value="Genomic_DNA"/>
</dbReference>
<evidence type="ECO:0000259" key="1">
    <source>
        <dbReference type="Pfam" id="PF07687"/>
    </source>
</evidence>
<name>A0ABQ0TYF2_9BACL</name>
<dbReference type="PANTHER" id="PTHR11014">
    <property type="entry name" value="PEPTIDASE M20 FAMILY MEMBER"/>
    <property type="match status" value="1"/>
</dbReference>
<gene>
    <name evidence="2" type="ORF">BRE01_64160</name>
</gene>
<dbReference type="NCBIfam" id="TIGR01891">
    <property type="entry name" value="amidohydrolases"/>
    <property type="match status" value="1"/>
</dbReference>
<dbReference type="InterPro" id="IPR002933">
    <property type="entry name" value="Peptidase_M20"/>
</dbReference>
<accession>A0ABQ0TYF2</accession>
<proteinExistence type="predicted"/>
<dbReference type="PANTHER" id="PTHR11014:SF63">
    <property type="entry name" value="METALLOPEPTIDASE, PUTATIVE (AFU_ORTHOLOGUE AFUA_6G09600)-RELATED"/>
    <property type="match status" value="1"/>
</dbReference>
<dbReference type="RefSeq" id="WP_236700141.1">
    <property type="nucleotide sequence ID" value="NZ_BJON01000033.1"/>
</dbReference>
<dbReference type="InterPro" id="IPR011650">
    <property type="entry name" value="Peptidase_M20_dimer"/>
</dbReference>
<dbReference type="SUPFAM" id="SSF55031">
    <property type="entry name" value="Bacterial exopeptidase dimerisation domain"/>
    <property type="match status" value="1"/>
</dbReference>
<keyword evidence="3" id="KW-1185">Reference proteome</keyword>
<dbReference type="SUPFAM" id="SSF53187">
    <property type="entry name" value="Zn-dependent exopeptidases"/>
    <property type="match status" value="1"/>
</dbReference>
<reference evidence="2 3" key="1">
    <citation type="submission" date="2019-06" db="EMBL/GenBank/DDBJ databases">
        <title>Whole genome shotgun sequence of Brevibacillus reuszeri NBRC 15719.</title>
        <authorList>
            <person name="Hosoyama A."/>
            <person name="Uohara A."/>
            <person name="Ohji S."/>
            <person name="Ichikawa N."/>
        </authorList>
    </citation>
    <scope>NUCLEOTIDE SEQUENCE [LARGE SCALE GENOMIC DNA]</scope>
    <source>
        <strain evidence="2 3">NBRC 15719</strain>
    </source>
</reference>
<feature type="domain" description="Peptidase M20 dimerisation" evidence="1">
    <location>
        <begin position="192"/>
        <end position="285"/>
    </location>
</feature>
<dbReference type="InterPro" id="IPR036264">
    <property type="entry name" value="Bact_exopeptidase_dim_dom"/>
</dbReference>
<dbReference type="Proteomes" id="UP000319578">
    <property type="component" value="Unassembled WGS sequence"/>
</dbReference>
<evidence type="ECO:0000313" key="3">
    <source>
        <dbReference type="Proteomes" id="UP000319578"/>
    </source>
</evidence>
<dbReference type="Pfam" id="PF01546">
    <property type="entry name" value="Peptidase_M20"/>
    <property type="match status" value="1"/>
</dbReference>
<evidence type="ECO:0000313" key="2">
    <source>
        <dbReference type="EMBL" id="GED72714.1"/>
    </source>
</evidence>
<dbReference type="Gene3D" id="3.30.70.360">
    <property type="match status" value="1"/>
</dbReference>